<gene>
    <name evidence="1" type="primary">AVEN_122875_1</name>
    <name evidence="1" type="ORF">CEXT_656561</name>
</gene>
<protein>
    <submittedName>
        <fullName evidence="1">Uncharacterized protein</fullName>
    </submittedName>
</protein>
<evidence type="ECO:0000313" key="1">
    <source>
        <dbReference type="EMBL" id="GIY89210.1"/>
    </source>
</evidence>
<evidence type="ECO:0000313" key="2">
    <source>
        <dbReference type="Proteomes" id="UP001054945"/>
    </source>
</evidence>
<dbReference type="Proteomes" id="UP001054945">
    <property type="component" value="Unassembled WGS sequence"/>
</dbReference>
<keyword evidence="2" id="KW-1185">Reference proteome</keyword>
<sequence length="242" mass="27562">MNSVQDLIQFILQNKQTFVFGNLGRYPQVVYNALASIPHLNVMVISPHYPFPSTADNRIRVVSPTSSTLLNPCDLLVIVEPSPFQYIEKSVHAARMVVFASHFNIKFAPGTICTNVAYIHTLNMDNLRARTKRLLELQEASVQTRNVNSIQVDAVHKVVINGNHNNPIPQGNTHVIVDLSQKTTSFGMHLAFWDAFDFMLNHSEYIEKWLICFPEHNGRKLFNQFVQNCIDALFAKHLRMAM</sequence>
<reference evidence="1 2" key="1">
    <citation type="submission" date="2021-06" db="EMBL/GenBank/DDBJ databases">
        <title>Caerostris extrusa draft genome.</title>
        <authorList>
            <person name="Kono N."/>
            <person name="Arakawa K."/>
        </authorList>
    </citation>
    <scope>NUCLEOTIDE SEQUENCE [LARGE SCALE GENOMIC DNA]</scope>
</reference>
<proteinExistence type="predicted"/>
<dbReference type="EMBL" id="BPLR01017180">
    <property type="protein sequence ID" value="GIY89210.1"/>
    <property type="molecule type" value="Genomic_DNA"/>
</dbReference>
<organism evidence="1 2">
    <name type="scientific">Caerostris extrusa</name>
    <name type="common">Bark spider</name>
    <name type="synonym">Caerostris bankana</name>
    <dbReference type="NCBI Taxonomy" id="172846"/>
    <lineage>
        <taxon>Eukaryota</taxon>
        <taxon>Metazoa</taxon>
        <taxon>Ecdysozoa</taxon>
        <taxon>Arthropoda</taxon>
        <taxon>Chelicerata</taxon>
        <taxon>Arachnida</taxon>
        <taxon>Araneae</taxon>
        <taxon>Araneomorphae</taxon>
        <taxon>Entelegynae</taxon>
        <taxon>Araneoidea</taxon>
        <taxon>Araneidae</taxon>
        <taxon>Caerostris</taxon>
    </lineage>
</organism>
<dbReference type="AlphaFoldDB" id="A0AAV4X4W3"/>
<comment type="caution">
    <text evidence="1">The sequence shown here is derived from an EMBL/GenBank/DDBJ whole genome shotgun (WGS) entry which is preliminary data.</text>
</comment>
<accession>A0AAV4X4W3</accession>
<name>A0AAV4X4W3_CAEEX</name>